<proteinExistence type="predicted"/>
<keyword evidence="1" id="KW-0812">Transmembrane</keyword>
<feature type="transmembrane region" description="Helical" evidence="1">
    <location>
        <begin position="148"/>
        <end position="165"/>
    </location>
</feature>
<dbReference type="RefSeq" id="WP_169833305.1">
    <property type="nucleotide sequence ID" value="NZ_CP009249.1"/>
</dbReference>
<feature type="transmembrane region" description="Helical" evidence="1">
    <location>
        <begin position="333"/>
        <end position="353"/>
    </location>
</feature>
<feature type="transmembrane region" description="Helical" evidence="1">
    <location>
        <begin position="80"/>
        <end position="97"/>
    </location>
</feature>
<dbReference type="STRING" id="161895.CPHO_04140"/>
<dbReference type="KEGG" id="cpho:CPHO_04140"/>
<protein>
    <recommendedName>
        <fullName evidence="2">Acyltransferase 3 domain-containing protein</fullName>
    </recommendedName>
</protein>
<dbReference type="Proteomes" id="UP000185491">
    <property type="component" value="Chromosome"/>
</dbReference>
<organism evidence="3 4">
    <name type="scientific">Corynebacterium phocae</name>
    <dbReference type="NCBI Taxonomy" id="161895"/>
    <lineage>
        <taxon>Bacteria</taxon>
        <taxon>Bacillati</taxon>
        <taxon>Actinomycetota</taxon>
        <taxon>Actinomycetes</taxon>
        <taxon>Mycobacteriales</taxon>
        <taxon>Corynebacteriaceae</taxon>
        <taxon>Corynebacterium</taxon>
    </lineage>
</organism>
<sequence length="383" mass="41825">MTSPMAGVRLAWPDVARGISIMGVVVLHVSLAVPEGQLTWLAQLNSFIHPLRLPLFFVVSGYFSTKVLSMTFSQLFTRRLWFLLVPYLVWGLVELHTNSLLYHVAFGDPVRGVGENLGILALGHSMGWFLHSLILYNCFLWLVRNRPVWQALVASFFPLLLLGFAGDLYAIGKAVMFLPVFVAGALLREYIREFANAIESCARPTWKTFAAYTVAIGGYVAGLAVRDGWDHRPNAVLDLPWITPGAATVGTPEIYLLLRATEQALELPMAIAAAVLIARIPTLCAPLRFVGRHTLALYLGHPIALTLGFGFLHHYLGADIFLGGPFPLGSTRVWVVICLGICAAGGLALWAVGKIPYLSWSLRPPAIEPCTAAPKARATQTQA</sequence>
<feature type="transmembrane region" description="Helical" evidence="1">
    <location>
        <begin position="267"/>
        <end position="288"/>
    </location>
</feature>
<dbReference type="GO" id="GO:0016747">
    <property type="term" value="F:acyltransferase activity, transferring groups other than amino-acyl groups"/>
    <property type="evidence" value="ECO:0007669"/>
    <property type="project" value="InterPro"/>
</dbReference>
<feature type="transmembrane region" description="Helical" evidence="1">
    <location>
        <begin position="295"/>
        <end position="313"/>
    </location>
</feature>
<evidence type="ECO:0000313" key="3">
    <source>
        <dbReference type="EMBL" id="APT92211.1"/>
    </source>
</evidence>
<gene>
    <name evidence="3" type="ORF">CPHO_04140</name>
</gene>
<feature type="transmembrane region" description="Helical" evidence="1">
    <location>
        <begin position="12"/>
        <end position="31"/>
    </location>
</feature>
<keyword evidence="4" id="KW-1185">Reference proteome</keyword>
<name>A0A1L7D2J8_9CORY</name>
<evidence type="ECO:0000313" key="4">
    <source>
        <dbReference type="Proteomes" id="UP000185491"/>
    </source>
</evidence>
<keyword evidence="1" id="KW-1133">Transmembrane helix</keyword>
<feature type="domain" description="Acyltransferase 3" evidence="2">
    <location>
        <begin position="11"/>
        <end position="341"/>
    </location>
</feature>
<dbReference type="InterPro" id="IPR002656">
    <property type="entry name" value="Acyl_transf_3_dom"/>
</dbReference>
<feature type="transmembrane region" description="Helical" evidence="1">
    <location>
        <begin position="209"/>
        <end position="225"/>
    </location>
</feature>
<dbReference type="InterPro" id="IPR052734">
    <property type="entry name" value="Nod_factor_acetyltransferase"/>
</dbReference>
<dbReference type="Pfam" id="PF01757">
    <property type="entry name" value="Acyl_transf_3"/>
    <property type="match status" value="1"/>
</dbReference>
<accession>A0A1L7D2J8</accession>
<evidence type="ECO:0000259" key="2">
    <source>
        <dbReference type="Pfam" id="PF01757"/>
    </source>
</evidence>
<dbReference type="PANTHER" id="PTHR37312">
    <property type="entry name" value="MEMBRANE-BOUND ACYLTRANSFERASE YKRP-RELATED"/>
    <property type="match status" value="1"/>
</dbReference>
<dbReference type="EMBL" id="CP009249">
    <property type="protein sequence ID" value="APT92211.1"/>
    <property type="molecule type" value="Genomic_DNA"/>
</dbReference>
<evidence type="ECO:0000256" key="1">
    <source>
        <dbReference type="SAM" id="Phobius"/>
    </source>
</evidence>
<dbReference type="AlphaFoldDB" id="A0A1L7D2J8"/>
<feature type="transmembrane region" description="Helical" evidence="1">
    <location>
        <begin position="171"/>
        <end position="188"/>
    </location>
</feature>
<reference evidence="3 4" key="1">
    <citation type="submission" date="2014-08" db="EMBL/GenBank/DDBJ databases">
        <title>Complete genome sequence of Corynebacterium phocae M408/89/1(T)(=DSM 44612(T)), isolated from the common seal (Phoca vitulina).</title>
        <authorList>
            <person name="Ruckert C."/>
            <person name="Albersmeier A."/>
            <person name="Winkler A."/>
            <person name="Kalinowski J."/>
        </authorList>
    </citation>
    <scope>NUCLEOTIDE SEQUENCE [LARGE SCALE GENOMIC DNA]</scope>
    <source>
        <strain evidence="3 4">M408/89/1</strain>
    </source>
</reference>
<feature type="transmembrane region" description="Helical" evidence="1">
    <location>
        <begin position="51"/>
        <end position="68"/>
    </location>
</feature>
<feature type="transmembrane region" description="Helical" evidence="1">
    <location>
        <begin position="117"/>
        <end position="136"/>
    </location>
</feature>
<keyword evidence="1" id="KW-0472">Membrane</keyword>
<dbReference type="PANTHER" id="PTHR37312:SF1">
    <property type="entry name" value="MEMBRANE-BOUND ACYLTRANSFERASE YKRP-RELATED"/>
    <property type="match status" value="1"/>
</dbReference>